<feature type="domain" description="F-box associated beta-propeller type 1" evidence="2">
    <location>
        <begin position="63"/>
        <end position="277"/>
    </location>
</feature>
<dbReference type="PANTHER" id="PTHR31672">
    <property type="entry name" value="BNACNNG10540D PROTEIN"/>
    <property type="match status" value="1"/>
</dbReference>
<accession>A0A3Q7F256</accession>
<feature type="domain" description="F-box" evidence="1">
    <location>
        <begin position="10"/>
        <end position="45"/>
    </location>
</feature>
<dbReference type="Gramene" id="Solyc02g070845.1.1">
    <property type="protein sequence ID" value="Solyc02g070845.1.1"/>
    <property type="gene ID" value="Solyc02g070845.1"/>
</dbReference>
<protein>
    <submittedName>
        <fullName evidence="3">Uncharacterized protein</fullName>
    </submittedName>
</protein>
<dbReference type="InterPro" id="IPR001810">
    <property type="entry name" value="F-box_dom"/>
</dbReference>
<reference evidence="3" key="1">
    <citation type="journal article" date="2012" name="Nature">
        <title>The tomato genome sequence provides insights into fleshy fruit evolution.</title>
        <authorList>
            <consortium name="Tomato Genome Consortium"/>
        </authorList>
    </citation>
    <scope>NUCLEOTIDE SEQUENCE [LARGE SCALE GENOMIC DNA]</scope>
    <source>
        <strain evidence="3">cv. Heinz 1706</strain>
    </source>
</reference>
<evidence type="ECO:0000313" key="4">
    <source>
        <dbReference type="Proteomes" id="UP000004994"/>
    </source>
</evidence>
<dbReference type="InParanoid" id="A0A3Q7F256"/>
<dbReference type="SUPFAM" id="SSF81383">
    <property type="entry name" value="F-box domain"/>
    <property type="match status" value="1"/>
</dbReference>
<proteinExistence type="predicted"/>
<dbReference type="Proteomes" id="UP000004994">
    <property type="component" value="Chromosome 2"/>
</dbReference>
<evidence type="ECO:0000313" key="3">
    <source>
        <dbReference type="EnsemblPlants" id="Solyc02g070845.1.1"/>
    </source>
</evidence>
<organism evidence="3">
    <name type="scientific">Solanum lycopersicum</name>
    <name type="common">Tomato</name>
    <name type="synonym">Lycopersicon esculentum</name>
    <dbReference type="NCBI Taxonomy" id="4081"/>
    <lineage>
        <taxon>Eukaryota</taxon>
        <taxon>Viridiplantae</taxon>
        <taxon>Streptophyta</taxon>
        <taxon>Embryophyta</taxon>
        <taxon>Tracheophyta</taxon>
        <taxon>Spermatophyta</taxon>
        <taxon>Magnoliopsida</taxon>
        <taxon>eudicotyledons</taxon>
        <taxon>Gunneridae</taxon>
        <taxon>Pentapetalae</taxon>
        <taxon>asterids</taxon>
        <taxon>lamiids</taxon>
        <taxon>Solanales</taxon>
        <taxon>Solanaceae</taxon>
        <taxon>Solanoideae</taxon>
        <taxon>Solaneae</taxon>
        <taxon>Solanum</taxon>
        <taxon>Solanum subgen. Lycopersicon</taxon>
    </lineage>
</organism>
<dbReference type="InterPro" id="IPR006527">
    <property type="entry name" value="F-box-assoc_dom_typ1"/>
</dbReference>
<reference evidence="3" key="2">
    <citation type="submission" date="2019-01" db="UniProtKB">
        <authorList>
            <consortium name="EnsemblPlants"/>
        </authorList>
    </citation>
    <scope>IDENTIFICATION</scope>
    <source>
        <strain evidence="3">cv. Heinz 1706</strain>
    </source>
</reference>
<dbReference type="InterPro" id="IPR050796">
    <property type="entry name" value="SCF_F-box_component"/>
</dbReference>
<dbReference type="Pfam" id="PF00646">
    <property type="entry name" value="F-box"/>
    <property type="match status" value="1"/>
</dbReference>
<dbReference type="EnsemblPlants" id="Solyc02g070845.1.1">
    <property type="protein sequence ID" value="Solyc02g070845.1.1"/>
    <property type="gene ID" value="Solyc02g070845.1"/>
</dbReference>
<name>A0A3Q7F256_SOLLC</name>
<dbReference type="InterPro" id="IPR036047">
    <property type="entry name" value="F-box-like_dom_sf"/>
</dbReference>
<sequence length="429" mass="50045">MKKKSNMEVPNDVTREIIRKLPYKSQCRFRCVSFFWKDVIDSVKDYNVYTLIQKKDVIHPVFSLLDSSRELVLPLTNPFPSYLYEMKIVGSLDGIVCLCRPNWGDVITLWNPFESSFKFVQLSTNSKRHKHLASVAMAHTGTNIVIVRIILSSHKKVEILPTNSLHSKWISKKVDLQFELENQDSCGIIYSGQPYWIGIQHEKNREREIVLKFDGGTFKMTSYPIIFKEDRGKNYHKMLVNLYSHHMLGMLVWDDKPTSKIEVCGFDHNEQWIMLWTVSPPLEIDRILGMSVKGHIIVEYDDRILLIVSRGVHMGLAQCKIQIGDRRRELGMNGCFEILEIQRSTLIVEGMSTVEEKRWSHADIRRQKVQFRTRQAISELHHLILPHRRIPKGNQFNPWWTKKADKAMARTHNVHIGEETGERAVHMDN</sequence>
<evidence type="ECO:0000259" key="2">
    <source>
        <dbReference type="Pfam" id="PF07734"/>
    </source>
</evidence>
<keyword evidence="4" id="KW-1185">Reference proteome</keyword>
<dbReference type="Pfam" id="PF07734">
    <property type="entry name" value="FBA_1"/>
    <property type="match status" value="1"/>
</dbReference>
<evidence type="ECO:0000259" key="1">
    <source>
        <dbReference type="Pfam" id="PF00646"/>
    </source>
</evidence>
<dbReference type="AlphaFoldDB" id="A0A3Q7F256"/>